<feature type="signal peptide" evidence="10">
    <location>
        <begin position="1"/>
        <end position="17"/>
    </location>
</feature>
<comment type="catalytic activity">
    <reaction evidence="1 10">
        <text>Endohydrolysis of beta-(1-&gt;4)-linkages between D-glucosamine residues in a partly acetylated chitosan.</text>
        <dbReference type="EC" id="3.2.1.132"/>
    </reaction>
</comment>
<evidence type="ECO:0000256" key="4">
    <source>
        <dbReference type="ARBA" id="ARBA00022525"/>
    </source>
</evidence>
<keyword evidence="4" id="KW-0964">Secreted</keyword>
<dbReference type="GO" id="GO:0005576">
    <property type="term" value="C:extracellular region"/>
    <property type="evidence" value="ECO:0007669"/>
    <property type="project" value="UniProtKB-SubCell"/>
</dbReference>
<evidence type="ECO:0000256" key="7">
    <source>
        <dbReference type="ARBA" id="ARBA00023277"/>
    </source>
</evidence>
<keyword evidence="8 10" id="KW-0326">Glycosidase</keyword>
<keyword evidence="7" id="KW-0119">Carbohydrate metabolism</keyword>
<dbReference type="PANTHER" id="PTHR42061:SF9">
    <property type="entry name" value="ENDO-CHITOSANASE"/>
    <property type="match status" value="1"/>
</dbReference>
<evidence type="ECO:0000256" key="6">
    <source>
        <dbReference type="ARBA" id="ARBA00022801"/>
    </source>
</evidence>
<reference evidence="11" key="1">
    <citation type="submission" date="2022-12" db="EMBL/GenBank/DDBJ databases">
        <authorList>
            <person name="Petersen C."/>
        </authorList>
    </citation>
    <scope>NUCLEOTIDE SEQUENCE</scope>
    <source>
        <strain evidence="11">IBT 21472</strain>
    </source>
</reference>
<evidence type="ECO:0000313" key="12">
    <source>
        <dbReference type="Proteomes" id="UP001147746"/>
    </source>
</evidence>
<feature type="chain" id="PRO_5041473965" description="Endo-chitosanase" evidence="10">
    <location>
        <begin position="18"/>
        <end position="293"/>
    </location>
</feature>
<comment type="function">
    <text evidence="10">Chitosanase catalyzing the endo-type cleavage of chitosan, the deacylated form of chitin. Chitosanase may be crucial in the degradation of the deacetylated portion of chitin in the fungal cell wall.</text>
</comment>
<comment type="caution">
    <text evidence="11">The sequence shown here is derived from an EMBL/GenBank/DDBJ whole genome shotgun (WGS) entry which is preliminary data.</text>
</comment>
<keyword evidence="9 10" id="KW-0624">Polysaccharide degradation</keyword>
<reference evidence="11" key="2">
    <citation type="journal article" date="2023" name="IMA Fungus">
        <title>Comparative genomic study of the Penicillium genus elucidates a diverse pangenome and 15 lateral gene transfer events.</title>
        <authorList>
            <person name="Petersen C."/>
            <person name="Sorensen T."/>
            <person name="Nielsen M.R."/>
            <person name="Sondergaard T.E."/>
            <person name="Sorensen J.L."/>
            <person name="Fitzpatrick D.A."/>
            <person name="Frisvad J.C."/>
            <person name="Nielsen K.L."/>
        </authorList>
    </citation>
    <scope>NUCLEOTIDE SEQUENCE</scope>
    <source>
        <strain evidence="11">IBT 21472</strain>
    </source>
</reference>
<evidence type="ECO:0000256" key="3">
    <source>
        <dbReference type="ARBA" id="ARBA00007799"/>
    </source>
</evidence>
<evidence type="ECO:0000256" key="1">
    <source>
        <dbReference type="ARBA" id="ARBA00000405"/>
    </source>
</evidence>
<keyword evidence="6 10" id="KW-0378">Hydrolase</keyword>
<gene>
    <name evidence="11" type="ORF">N7476_006826</name>
</gene>
<dbReference type="GO" id="GO:0000272">
    <property type="term" value="P:polysaccharide catabolic process"/>
    <property type="evidence" value="ECO:0007669"/>
    <property type="project" value="UniProtKB-KW"/>
</dbReference>
<organism evidence="11 12">
    <name type="scientific">Penicillium atrosanguineum</name>
    <dbReference type="NCBI Taxonomy" id="1132637"/>
    <lineage>
        <taxon>Eukaryota</taxon>
        <taxon>Fungi</taxon>
        <taxon>Dikarya</taxon>
        <taxon>Ascomycota</taxon>
        <taxon>Pezizomycotina</taxon>
        <taxon>Eurotiomycetes</taxon>
        <taxon>Eurotiomycetidae</taxon>
        <taxon>Eurotiales</taxon>
        <taxon>Aspergillaceae</taxon>
        <taxon>Penicillium</taxon>
    </lineage>
</organism>
<evidence type="ECO:0000256" key="2">
    <source>
        <dbReference type="ARBA" id="ARBA00004613"/>
    </source>
</evidence>
<evidence type="ECO:0000256" key="5">
    <source>
        <dbReference type="ARBA" id="ARBA00022729"/>
    </source>
</evidence>
<dbReference type="GO" id="GO:0016977">
    <property type="term" value="F:chitosanase activity"/>
    <property type="evidence" value="ECO:0007669"/>
    <property type="project" value="UniProtKB-EC"/>
</dbReference>
<evidence type="ECO:0000256" key="8">
    <source>
        <dbReference type="ARBA" id="ARBA00023295"/>
    </source>
</evidence>
<dbReference type="Proteomes" id="UP001147746">
    <property type="component" value="Unassembled WGS sequence"/>
</dbReference>
<evidence type="ECO:0000313" key="11">
    <source>
        <dbReference type="EMBL" id="KAJ5310966.1"/>
    </source>
</evidence>
<dbReference type="EMBL" id="JAPZBO010000007">
    <property type="protein sequence ID" value="KAJ5310966.1"/>
    <property type="molecule type" value="Genomic_DNA"/>
</dbReference>
<accession>A0A9W9PT45</accession>
<keyword evidence="5 10" id="KW-0732">Signal</keyword>
<dbReference type="InterPro" id="IPR009939">
    <property type="entry name" value="Chitosanase_fungal"/>
</dbReference>
<dbReference type="Pfam" id="PF07335">
    <property type="entry name" value="Glyco_hydro_75"/>
    <property type="match status" value="1"/>
</dbReference>
<comment type="similarity">
    <text evidence="3 10">Belongs to the glycosyl hydrolase 75 family.</text>
</comment>
<keyword evidence="12" id="KW-1185">Reference proteome</keyword>
<evidence type="ECO:0000256" key="10">
    <source>
        <dbReference type="RuleBase" id="RU361208"/>
    </source>
</evidence>
<protein>
    <recommendedName>
        <fullName evidence="10">Endo-chitosanase</fullName>
        <ecNumber evidence="10">3.2.1.132</ecNumber>
    </recommendedName>
</protein>
<sequence>MQSLGLLLLAGAGLVPAYQLPAQLENIYQTHKTDGCQNVLGRGFSAGSTGKDVSYCGDINGAIFLHTSSNSGGYADMDVDCDGADNGAGACSNDPSGQGQTAFKDEVSKYGISDLNANIHPYVTFGNEGSRPSFNPKDYGVQPLSVMAVICNGNLHYGVWGDTNGGTSTGESSISLAKFCFPNADITGDNGYGQRDILYIAFKGKGAVPGSGADWSAQSSEAFEDSIHALGDRLVGSLGSGASAIPTPTSSGFLTLSLPTASWDISTSNPSWMSSSSWSAPRWKPTLWRRAQN</sequence>
<dbReference type="PANTHER" id="PTHR42061">
    <property type="entry name" value="ENDO-CHITOSANASE"/>
    <property type="match status" value="1"/>
</dbReference>
<dbReference type="EC" id="3.2.1.132" evidence="10"/>
<name>A0A9W9PT45_9EURO</name>
<proteinExistence type="inferred from homology"/>
<comment type="subcellular location">
    <subcellularLocation>
        <location evidence="2 10">Secreted</location>
    </subcellularLocation>
</comment>
<evidence type="ECO:0000256" key="9">
    <source>
        <dbReference type="ARBA" id="ARBA00023326"/>
    </source>
</evidence>
<dbReference type="AlphaFoldDB" id="A0A9W9PT45"/>